<dbReference type="SUPFAM" id="SSF81321">
    <property type="entry name" value="Family A G protein-coupled receptor-like"/>
    <property type="match status" value="2"/>
</dbReference>
<dbReference type="PRINTS" id="PR00245">
    <property type="entry name" value="OLFACTORYR"/>
</dbReference>
<keyword evidence="4" id="KW-0716">Sensory transduction</keyword>
<dbReference type="CDD" id="cd15951">
    <property type="entry name" value="7tmA_OR52R_52L-like"/>
    <property type="match status" value="1"/>
</dbReference>
<dbReference type="InterPro" id="IPR017452">
    <property type="entry name" value="GPCR_Rhodpsn_7TM"/>
</dbReference>
<feature type="transmembrane region" description="Helical" evidence="12">
    <location>
        <begin position="564"/>
        <end position="586"/>
    </location>
</feature>
<evidence type="ECO:0000256" key="1">
    <source>
        <dbReference type="ARBA" id="ARBA00002936"/>
    </source>
</evidence>
<evidence type="ECO:0000256" key="4">
    <source>
        <dbReference type="ARBA" id="ARBA00022606"/>
    </source>
</evidence>
<evidence type="ECO:0000256" key="8">
    <source>
        <dbReference type="ARBA" id="ARBA00023040"/>
    </source>
</evidence>
<comment type="similarity">
    <text evidence="11">Belongs to the G-protein coupled receptor 1 family.</text>
</comment>
<comment type="function">
    <text evidence="1">Odorant receptor.</text>
</comment>
<feature type="transmembrane region" description="Helical" evidence="12">
    <location>
        <begin position="351"/>
        <end position="371"/>
    </location>
</feature>
<evidence type="ECO:0000256" key="9">
    <source>
        <dbReference type="ARBA" id="ARBA00023136"/>
    </source>
</evidence>
<feature type="transmembrane region" description="Helical" evidence="12">
    <location>
        <begin position="103"/>
        <end position="122"/>
    </location>
</feature>
<feature type="transmembrane region" description="Helical" evidence="12">
    <location>
        <begin position="463"/>
        <end position="485"/>
    </location>
</feature>
<keyword evidence="9 12" id="KW-0472">Membrane</keyword>
<keyword evidence="5 11" id="KW-0812">Transmembrane</keyword>
<dbReference type="InterPro" id="IPR050402">
    <property type="entry name" value="OR51/52/56-like"/>
</dbReference>
<reference evidence="14 15" key="1">
    <citation type="journal article" date="2019" name="Mol. Ecol. Resour.">
        <title>Improving Illumina assemblies with Hi-C and long reads: an example with the North African dromedary.</title>
        <authorList>
            <person name="Elbers J.P."/>
            <person name="Rogers M.F."/>
            <person name="Perelman P.L."/>
            <person name="Proskuryakova A.A."/>
            <person name="Serdyukova N.A."/>
            <person name="Johnson W.E."/>
            <person name="Horin P."/>
            <person name="Corander J."/>
            <person name="Murphy D."/>
            <person name="Burger P.A."/>
        </authorList>
    </citation>
    <scope>NUCLEOTIDE SEQUENCE [LARGE SCALE GENOMIC DNA]</scope>
    <source>
        <strain evidence="14">Drom800</strain>
        <tissue evidence="14">Blood</tissue>
    </source>
</reference>
<dbReference type="PROSITE" id="PS50262">
    <property type="entry name" value="G_PROTEIN_RECEP_F1_2"/>
    <property type="match status" value="2"/>
</dbReference>
<feature type="transmembrane region" description="Helical" evidence="12">
    <location>
        <begin position="424"/>
        <end position="442"/>
    </location>
</feature>
<evidence type="ECO:0000256" key="10">
    <source>
        <dbReference type="ARBA" id="ARBA00023224"/>
    </source>
</evidence>
<dbReference type="Proteomes" id="UP000299084">
    <property type="component" value="Unassembled WGS sequence"/>
</dbReference>
<evidence type="ECO:0000313" key="15">
    <source>
        <dbReference type="Proteomes" id="UP000299084"/>
    </source>
</evidence>
<feature type="transmembrane region" description="Helical" evidence="12">
    <location>
        <begin position="143"/>
        <end position="160"/>
    </location>
</feature>
<accession>A0A5N4DMP7</accession>
<evidence type="ECO:0000256" key="6">
    <source>
        <dbReference type="ARBA" id="ARBA00022725"/>
    </source>
</evidence>
<feature type="transmembrane region" description="Helical" evidence="12">
    <location>
        <begin position="62"/>
        <end position="91"/>
    </location>
</feature>
<organism evidence="14 15">
    <name type="scientific">Camelus dromedarius</name>
    <name type="common">Dromedary</name>
    <name type="synonym">Arabian camel</name>
    <dbReference type="NCBI Taxonomy" id="9838"/>
    <lineage>
        <taxon>Eukaryota</taxon>
        <taxon>Metazoa</taxon>
        <taxon>Chordata</taxon>
        <taxon>Craniata</taxon>
        <taxon>Vertebrata</taxon>
        <taxon>Euteleostomi</taxon>
        <taxon>Mammalia</taxon>
        <taxon>Eutheria</taxon>
        <taxon>Laurasiatheria</taxon>
        <taxon>Artiodactyla</taxon>
        <taxon>Tylopoda</taxon>
        <taxon>Camelidae</taxon>
        <taxon>Camelus</taxon>
    </lineage>
</organism>
<dbReference type="GO" id="GO:0004930">
    <property type="term" value="F:G protein-coupled receptor activity"/>
    <property type="evidence" value="ECO:0007669"/>
    <property type="project" value="UniProtKB-KW"/>
</dbReference>
<feature type="transmembrane region" description="Helical" evidence="12">
    <location>
        <begin position="204"/>
        <end position="227"/>
    </location>
</feature>
<dbReference type="PRINTS" id="PR00237">
    <property type="entry name" value="GPCRRHODOPSN"/>
</dbReference>
<keyword evidence="11 14" id="KW-0675">Receptor</keyword>
<dbReference type="GO" id="GO:0004984">
    <property type="term" value="F:olfactory receptor activity"/>
    <property type="evidence" value="ECO:0007669"/>
    <property type="project" value="InterPro"/>
</dbReference>
<feature type="transmembrane region" description="Helical" evidence="12">
    <location>
        <begin position="383"/>
        <end position="404"/>
    </location>
</feature>
<dbReference type="Pfam" id="PF13853">
    <property type="entry name" value="7tm_4"/>
    <property type="match status" value="2"/>
</dbReference>
<evidence type="ECO:0000256" key="2">
    <source>
        <dbReference type="ARBA" id="ARBA00003929"/>
    </source>
</evidence>
<dbReference type="GO" id="GO:0005886">
    <property type="term" value="C:plasma membrane"/>
    <property type="evidence" value="ECO:0007669"/>
    <property type="project" value="TreeGrafter"/>
</dbReference>
<keyword evidence="8 11" id="KW-0297">G-protein coupled receptor</keyword>
<proteinExistence type="inferred from homology"/>
<keyword evidence="10 11" id="KW-0807">Transducer</keyword>
<dbReference type="EMBL" id="JWIN03000010">
    <property type="protein sequence ID" value="KAB1272473.1"/>
    <property type="molecule type" value="Genomic_DNA"/>
</dbReference>
<evidence type="ECO:0000256" key="12">
    <source>
        <dbReference type="SAM" id="Phobius"/>
    </source>
</evidence>
<feature type="transmembrane region" description="Helical" evidence="12">
    <location>
        <begin position="239"/>
        <end position="262"/>
    </location>
</feature>
<comment type="function">
    <text evidence="2">Putative odorant or sperm cell receptor.</text>
</comment>
<feature type="transmembrane region" description="Helical" evidence="12">
    <location>
        <begin position="25"/>
        <end position="50"/>
    </location>
</feature>
<comment type="caution">
    <text evidence="14">The sequence shown here is derived from an EMBL/GenBank/DDBJ whole genome shotgun (WGS) entry which is preliminary data.</text>
</comment>
<feature type="transmembrane region" description="Helical" evidence="12">
    <location>
        <begin position="274"/>
        <end position="296"/>
    </location>
</feature>
<dbReference type="AlphaFoldDB" id="A0A5N4DMP7"/>
<comment type="subcellular location">
    <subcellularLocation>
        <location evidence="3">Membrane</location>
        <topology evidence="3">Multi-pass membrane protein</topology>
    </subcellularLocation>
</comment>
<dbReference type="PANTHER" id="PTHR26450">
    <property type="entry name" value="OLFACTORY RECEPTOR 56B1-RELATED"/>
    <property type="match status" value="1"/>
</dbReference>
<feature type="transmembrane region" description="Helical" evidence="12">
    <location>
        <begin position="317"/>
        <end position="339"/>
    </location>
</feature>
<protein>
    <submittedName>
        <fullName evidence="14">Olfactory receptor 52D1</fullName>
    </submittedName>
</protein>
<evidence type="ECO:0000259" key="13">
    <source>
        <dbReference type="PROSITE" id="PS50262"/>
    </source>
</evidence>
<evidence type="ECO:0000313" key="14">
    <source>
        <dbReference type="EMBL" id="KAB1272473.1"/>
    </source>
</evidence>
<dbReference type="PANTHER" id="PTHR26450:SF38">
    <property type="entry name" value="OLFACTORY RECEPTOR FAMILY 52 SUBFAMILY S MEMBER 6"/>
    <property type="match status" value="1"/>
</dbReference>
<evidence type="ECO:0000256" key="7">
    <source>
        <dbReference type="ARBA" id="ARBA00022989"/>
    </source>
</evidence>
<dbReference type="STRING" id="9838.ENSCDRP00005001298"/>
<feature type="domain" description="G-protein coupled receptors family 1 profile" evidence="13">
    <location>
        <begin position="363"/>
        <end position="614"/>
    </location>
</feature>
<name>A0A5N4DMP7_CAMDR</name>
<dbReference type="Gene3D" id="1.20.1070.10">
    <property type="entry name" value="Rhodopsin 7-helix transmembrane proteins"/>
    <property type="match status" value="2"/>
</dbReference>
<evidence type="ECO:0000256" key="11">
    <source>
        <dbReference type="RuleBase" id="RU000688"/>
    </source>
</evidence>
<keyword evidence="7 12" id="KW-1133">Transmembrane helix</keyword>
<keyword evidence="15" id="KW-1185">Reference proteome</keyword>
<keyword evidence="6" id="KW-0552">Olfaction</keyword>
<dbReference type="CDD" id="cd15917">
    <property type="entry name" value="7tmA_OR51_52-like"/>
    <property type="match status" value="1"/>
</dbReference>
<sequence>MGPANKSQTSPNTFLLMGIPGLEHLHVWIGIPFCSMYVVALVGNVTILAVVRAERSLHEPMFLFLCMLSVTDLVLSASTLPRMLCLFWLGAHDIAFDACLTQMFFIHSFTAMESGFFLAMAIDRFVAICHPLRHTTIFTHARIAKMGASVILRGVAFFSPHPILLKHLPYCRKQIIAHTYCELMAVVKLACVDTGSTKRYSLSVASVIGSCDGFLITVSYVLILRAVFRLPSREASLKALGTCGSHVCVILVFYTTAVFTFLTHCFGHSVVPQIHIFIANMYLLVPLFLNPIVYGIRTKKIRDHVLSSLRESELEELRLGMSSCNNSIPQPLMFILAGIPGLKSSHGWFSVPFFLVFVITVVGNATILCIIRVEKSLHEPMFLLLAMLSVVDLSLVSVTVPRMLGIFWMNAKEISFNACLTQMFFIPSFYVMESGILLAMAFDRFVAIWHPLRYATILANNMLVKMALAVLARAVAVLAPAPILAKRLESFQTHIIAYSYCAYMAVVQIACGDISDHIVYGLMVLVASVGFDLSFIILSYGLILHAVFRIPSWEARGKALSTCGSHLCVIALFYSPVVFSVLAQILGYHMAPHLQIIIDNLYFLVPPMVNPLIYGARTKQIRERVLRIFHCHGD</sequence>
<dbReference type="PROSITE" id="PS00237">
    <property type="entry name" value="G_PROTEIN_RECEP_F1_1"/>
    <property type="match status" value="1"/>
</dbReference>
<dbReference type="FunFam" id="1.20.1070.10:FF:000006">
    <property type="entry name" value="Olfactory receptor"/>
    <property type="match status" value="2"/>
</dbReference>
<evidence type="ECO:0000256" key="3">
    <source>
        <dbReference type="ARBA" id="ARBA00004141"/>
    </source>
</evidence>
<feature type="domain" description="G-protein coupled receptors family 1 profile" evidence="13">
    <location>
        <begin position="43"/>
        <end position="294"/>
    </location>
</feature>
<evidence type="ECO:0000256" key="5">
    <source>
        <dbReference type="ARBA" id="ARBA00022692"/>
    </source>
</evidence>
<feature type="transmembrane region" description="Helical" evidence="12">
    <location>
        <begin position="518"/>
        <end position="544"/>
    </location>
</feature>
<dbReference type="InterPro" id="IPR000725">
    <property type="entry name" value="Olfact_rcpt"/>
</dbReference>
<dbReference type="InterPro" id="IPR000276">
    <property type="entry name" value="GPCR_Rhodpsn"/>
</dbReference>
<gene>
    <name evidence="14" type="ORF">Cadr_000015112</name>
</gene>